<dbReference type="Proteomes" id="UP000095042">
    <property type="component" value="Unassembled WGS sequence"/>
</dbReference>
<dbReference type="AlphaFoldDB" id="A0A1E3W9S2"/>
<sequence>MTAPAHSVRNSLADKERSFTLGPDALHWSDTGGEGRMPYADVHDMHLIAYTSPIGETYQCTVRANTGDKVKLRSAHYVSLNNFEDRGATYAPFVRALASRIAAAAPQAKFIAGSTALWIVWLIVGLLCLGVFVLLILSMFEGLPAAGPWIIAIVVCAIAAPWISRRVREGAAKTFDPAAPPPALLGQS</sequence>
<keyword evidence="1" id="KW-1133">Transmembrane helix</keyword>
<reference evidence="2 3" key="1">
    <citation type="journal article" date="2016" name="Environ. Microbiol.">
        <title>New Methyloceanibacter diversity from North Sea sediments includes methanotroph containing solely the soluble methane monooxygenase.</title>
        <authorList>
            <person name="Vekeman B."/>
            <person name="Kerckhof F.M."/>
            <person name="Cremers G."/>
            <person name="de Vos P."/>
            <person name="Vandamme P."/>
            <person name="Boon N."/>
            <person name="Op den Camp H.J."/>
            <person name="Heylen K."/>
        </authorList>
    </citation>
    <scope>NUCLEOTIDE SEQUENCE [LARGE SCALE GENOMIC DNA]</scope>
    <source>
        <strain evidence="2 3">R-67177</strain>
    </source>
</reference>
<dbReference type="EMBL" id="LPWD01000294">
    <property type="protein sequence ID" value="ODS02490.1"/>
    <property type="molecule type" value="Genomic_DNA"/>
</dbReference>
<name>A0A1E3W9S2_9HYPH</name>
<evidence type="ECO:0000313" key="3">
    <source>
        <dbReference type="Proteomes" id="UP000095042"/>
    </source>
</evidence>
<comment type="caution">
    <text evidence="2">The sequence shown here is derived from an EMBL/GenBank/DDBJ whole genome shotgun (WGS) entry which is preliminary data.</text>
</comment>
<dbReference type="OrthoDB" id="8456481at2"/>
<evidence type="ECO:0000313" key="2">
    <source>
        <dbReference type="EMBL" id="ODS02490.1"/>
    </source>
</evidence>
<feature type="transmembrane region" description="Helical" evidence="1">
    <location>
        <begin position="146"/>
        <end position="163"/>
    </location>
</feature>
<accession>A0A1E3W9S2</accession>
<keyword evidence="3" id="KW-1185">Reference proteome</keyword>
<keyword evidence="1" id="KW-0812">Transmembrane</keyword>
<gene>
    <name evidence="2" type="ORF">AUC71_15080</name>
</gene>
<evidence type="ECO:0000256" key="1">
    <source>
        <dbReference type="SAM" id="Phobius"/>
    </source>
</evidence>
<proteinExistence type="predicted"/>
<dbReference type="RefSeq" id="WP_069624320.1">
    <property type="nucleotide sequence ID" value="NZ_LPWD01000294.1"/>
</dbReference>
<protein>
    <submittedName>
        <fullName evidence="2">Uncharacterized protein</fullName>
    </submittedName>
</protein>
<organism evidence="2 3">
    <name type="scientific">Methyloceanibacter marginalis</name>
    <dbReference type="NCBI Taxonomy" id="1774971"/>
    <lineage>
        <taxon>Bacteria</taxon>
        <taxon>Pseudomonadati</taxon>
        <taxon>Pseudomonadota</taxon>
        <taxon>Alphaproteobacteria</taxon>
        <taxon>Hyphomicrobiales</taxon>
        <taxon>Hyphomicrobiaceae</taxon>
        <taxon>Methyloceanibacter</taxon>
    </lineage>
</organism>
<keyword evidence="1" id="KW-0472">Membrane</keyword>
<feature type="transmembrane region" description="Helical" evidence="1">
    <location>
        <begin position="116"/>
        <end position="140"/>
    </location>
</feature>